<accession>A0A385ED14</accession>
<evidence type="ECO:0000313" key="2">
    <source>
        <dbReference type="Proteomes" id="UP000259683"/>
    </source>
</evidence>
<dbReference type="InterPro" id="IPR027417">
    <property type="entry name" value="P-loop_NTPase"/>
</dbReference>
<name>A0A385ED14_9CAUD</name>
<gene>
    <name evidence="1" type="ORF">CcrSC_gp091</name>
</gene>
<dbReference type="EMBL" id="MH588547">
    <property type="protein sequence ID" value="AXQ69673.1"/>
    <property type="molecule type" value="Genomic_DNA"/>
</dbReference>
<sequence>MITMTNPTLSLTVSGARGAGKTVLIRKVAQFLREQGYAVDTQRLPRGTDYAYDGVKGDGRTITLFEGGL</sequence>
<evidence type="ECO:0000313" key="1">
    <source>
        <dbReference type="EMBL" id="AXQ69673.1"/>
    </source>
</evidence>
<reference evidence="1" key="1">
    <citation type="submission" date="2018-07" db="EMBL/GenBank/DDBJ databases">
        <authorList>
            <person name="Wilson K.M."/>
            <person name="Ely B."/>
        </authorList>
    </citation>
    <scope>NUCLEOTIDE SEQUENCE</scope>
</reference>
<dbReference type="Gene3D" id="3.40.50.300">
    <property type="entry name" value="P-loop containing nucleotide triphosphate hydrolases"/>
    <property type="match status" value="1"/>
</dbReference>
<protein>
    <submittedName>
        <fullName evidence="1">Uncharacterized protein</fullName>
    </submittedName>
</protein>
<dbReference type="SUPFAM" id="SSF52540">
    <property type="entry name" value="P-loop containing nucleoside triphosphate hydrolases"/>
    <property type="match status" value="1"/>
</dbReference>
<dbReference type="Proteomes" id="UP000259683">
    <property type="component" value="Segment"/>
</dbReference>
<organism evidence="1 2">
    <name type="scientific">Caulobacter phage CcrSC</name>
    <dbReference type="NCBI Taxonomy" id="2283272"/>
    <lineage>
        <taxon>Viruses</taxon>
        <taxon>Duplodnaviria</taxon>
        <taxon>Heunggongvirae</taxon>
        <taxon>Uroviricota</taxon>
        <taxon>Caudoviricetes</taxon>
        <taxon>Jeanschmidtviridae</taxon>
        <taxon>Bertelyvirus</taxon>
        <taxon>Bertelyvirus SC</taxon>
    </lineage>
</organism>
<reference evidence="1" key="2">
    <citation type="submission" date="2021-07" db="EMBL/GenBank/DDBJ databases">
        <title>Giant CbK-like Caulobacter bacteriophages have genetically divergent genomes.</title>
        <authorList>
            <person name="Wilson K."/>
            <person name="Ely B."/>
        </authorList>
    </citation>
    <scope>NUCLEOTIDE SEQUENCE</scope>
</reference>
<keyword evidence="2" id="KW-1185">Reference proteome</keyword>
<proteinExistence type="predicted"/>